<keyword evidence="3" id="KW-1015">Disulfide bond</keyword>
<evidence type="ECO:0000256" key="2">
    <source>
        <dbReference type="ARBA" id="ARBA00022801"/>
    </source>
</evidence>
<comment type="PTM">
    <text evidence="7">Contains at least one intrachain disulfide bond essential for its enzymatic activity.</text>
</comment>
<evidence type="ECO:0000256" key="5">
    <source>
        <dbReference type="PIRSR" id="PIRSR005604-1"/>
    </source>
</evidence>
<feature type="active site" description="Proton donor" evidence="5">
    <location>
        <position position="114"/>
    </location>
</feature>
<keyword evidence="1 7" id="KW-0808">Transferase</keyword>
<gene>
    <name evidence="9" type="ORF">CFC21_039894</name>
</gene>
<feature type="signal peptide" evidence="7">
    <location>
        <begin position="1"/>
        <end position="31"/>
    </location>
</feature>
<dbReference type="OMA" id="YNRAPFI"/>
<reference evidence="9" key="1">
    <citation type="journal article" date="2017" name="Gigascience">
        <title>The first near-complete assembly of the hexaploid bread wheat genome, Triticum aestivum.</title>
        <authorList>
            <person name="Zimin A.V."/>
            <person name="Puiu D."/>
            <person name="Hall R."/>
            <person name="Kingan S."/>
            <person name="Clavijo B.J."/>
            <person name="Salzberg S.L."/>
        </authorList>
    </citation>
    <scope>NUCLEOTIDE SEQUENCE</scope>
    <source>
        <tissue evidence="9">Leaf</tissue>
    </source>
</reference>
<evidence type="ECO:0000256" key="4">
    <source>
        <dbReference type="ARBA" id="ARBA00023295"/>
    </source>
</evidence>
<comment type="subcellular location">
    <subcellularLocation>
        <location evidence="7">Secreted</location>
        <location evidence="7">Cell wall</location>
    </subcellularLocation>
    <subcellularLocation>
        <location evidence="7">Secreted</location>
        <location evidence="7">Extracellular space</location>
        <location evidence="7">Apoplast</location>
    </subcellularLocation>
</comment>
<evidence type="ECO:0000256" key="1">
    <source>
        <dbReference type="ARBA" id="ARBA00022679"/>
    </source>
</evidence>
<feature type="active site" description="Nucleophile" evidence="6">
    <location>
        <position position="110"/>
    </location>
</feature>
<keyword evidence="7" id="KW-0134">Cell wall</keyword>
<evidence type="ECO:0000259" key="8">
    <source>
        <dbReference type="PROSITE" id="PS51762"/>
    </source>
</evidence>
<dbReference type="PRINTS" id="PR00737">
    <property type="entry name" value="GLHYDRLASE16"/>
</dbReference>
<keyword evidence="7" id="KW-0732">Signal</keyword>
<dbReference type="Pfam" id="PF00722">
    <property type="entry name" value="Glyco_hydro_16"/>
    <property type="match status" value="1"/>
</dbReference>
<keyword evidence="7" id="KW-0052">Apoplast</keyword>
<proteinExistence type="inferred from homology"/>
<dbReference type="STRING" id="4565.A0A077RVZ6"/>
<dbReference type="SUPFAM" id="SSF49899">
    <property type="entry name" value="Concanavalin A-like lectins/glucanases"/>
    <property type="match status" value="1"/>
</dbReference>
<dbReference type="PANTHER" id="PTHR31062">
    <property type="entry name" value="XYLOGLUCAN ENDOTRANSGLUCOSYLASE/HYDROLASE PROTEIN 8-RELATED"/>
    <property type="match status" value="1"/>
</dbReference>
<reference evidence="9" key="2">
    <citation type="submission" date="2020-03" db="EMBL/GenBank/DDBJ databases">
        <title>The second near-complete assembly of the hexaploid bread wheat (Triticum aestivum) genome.</title>
        <authorList>
            <person name="Zimin A.V."/>
            <person name="Puiu D."/>
            <person name="Shumante A."/>
            <person name="Alonge M."/>
            <person name="Salzberg S.L."/>
        </authorList>
    </citation>
    <scope>NUCLEOTIDE SEQUENCE</scope>
    <source>
        <tissue evidence="9">Leaf</tissue>
    </source>
</reference>
<comment type="function">
    <text evidence="7">Catalyzes xyloglucan endohydrolysis (XEH) and/or endotransglycosylation (XET). Cleaves and religates xyloglucan polymers, an essential constituent of the primary cell wall, and thereby participates in cell wall construction of growing tissues.</text>
</comment>
<evidence type="ECO:0000256" key="3">
    <source>
        <dbReference type="ARBA" id="ARBA00023157"/>
    </source>
</evidence>
<organism evidence="9">
    <name type="scientific">Triticum aestivum</name>
    <name type="common">Wheat</name>
    <dbReference type="NCBI Taxonomy" id="4565"/>
    <lineage>
        <taxon>Eukaryota</taxon>
        <taxon>Viridiplantae</taxon>
        <taxon>Streptophyta</taxon>
        <taxon>Embryophyta</taxon>
        <taxon>Tracheophyta</taxon>
        <taxon>Spermatophyta</taxon>
        <taxon>Magnoliopsida</taxon>
        <taxon>Liliopsida</taxon>
        <taxon>Poales</taxon>
        <taxon>Poaceae</taxon>
        <taxon>BOP clade</taxon>
        <taxon>Pooideae</taxon>
        <taxon>Triticodae</taxon>
        <taxon>Triticeae</taxon>
        <taxon>Triticinae</taxon>
        <taxon>Triticum</taxon>
    </lineage>
</organism>
<dbReference type="InterPro" id="IPR016455">
    <property type="entry name" value="XTH"/>
</dbReference>
<comment type="caution">
    <text evidence="9">The sequence shown here is derived from an EMBL/GenBank/DDBJ whole genome shotgun (WGS) entry which is preliminary data.</text>
</comment>
<dbReference type="PIRSF" id="PIRSF005604">
    <property type="entry name" value="XET"/>
    <property type="match status" value="1"/>
</dbReference>
<feature type="active site" description="Proton donor" evidence="5">
    <location>
        <position position="110"/>
    </location>
</feature>
<feature type="chain" id="PRO_5044982039" description="Xyloglucan endotransglucosylase/hydrolase" evidence="7">
    <location>
        <begin position="32"/>
        <end position="288"/>
    </location>
</feature>
<keyword evidence="7" id="KW-0961">Cell wall biogenesis/degradation</keyword>
<dbReference type="Pfam" id="PF06955">
    <property type="entry name" value="XET_C"/>
    <property type="match status" value="1"/>
</dbReference>
<evidence type="ECO:0000256" key="6">
    <source>
        <dbReference type="PIRSR" id="PIRSR608264-1"/>
    </source>
</evidence>
<dbReference type="PROSITE" id="PS51762">
    <property type="entry name" value="GH16_2"/>
    <property type="match status" value="1"/>
</dbReference>
<keyword evidence="7" id="KW-0964">Secreted</keyword>
<name>A0A077RT92_WHEAT</name>
<dbReference type="InterPro" id="IPR044791">
    <property type="entry name" value="Beta-glucanase/XTH"/>
</dbReference>
<evidence type="ECO:0000313" key="9">
    <source>
        <dbReference type="EMBL" id="KAF7027903.1"/>
    </source>
</evidence>
<dbReference type="InterPro" id="IPR008264">
    <property type="entry name" value="Beta_glucanase"/>
</dbReference>
<comment type="similarity">
    <text evidence="7">Belongs to the glycosyl hydrolase 16 family.</text>
</comment>
<keyword evidence="2 7" id="KW-0378">Hydrolase</keyword>
<dbReference type="EMBL" id="CM022218">
    <property type="protein sequence ID" value="KAF7027903.1"/>
    <property type="molecule type" value="Genomic_DNA"/>
</dbReference>
<dbReference type="InterPro" id="IPR013320">
    <property type="entry name" value="ConA-like_dom_sf"/>
</dbReference>
<protein>
    <recommendedName>
        <fullName evidence="7">Xyloglucan endotransglucosylase/hydrolase</fullName>
        <ecNumber evidence="7">2.4.1.207</ecNumber>
    </recommendedName>
</protein>
<evidence type="ECO:0000256" key="7">
    <source>
        <dbReference type="RuleBase" id="RU361120"/>
    </source>
</evidence>
<sequence length="288" mass="31847">MQLAMVSSLQPWVLLLIFPLLSLVLSPAALAAVFNDNFVAVGGTDSNHLVDQGTAVRLVLDKSSGAGFSSKEAYGSGFFHMRIKTPPGYSAGVVTAFYLTTEPEQGDHDEVDLEFLGNVDGKPVILQTNIFLNGKGDREQRYELWFDAGADFHDYKILWNPYQLVVFVDDTPIRVLKNLAPSQFPVRPFKIRASIWDGSDWATDNGKYRVDYNRAPFITVLQDFDVDGCPATGGAPCGSPSLSWNTIQSLTPAQWEAYKDAKSKHMTYDYCTNKDRACAQLPGECNNN</sequence>
<feature type="domain" description="GH16" evidence="8">
    <location>
        <begin position="1"/>
        <end position="221"/>
    </location>
</feature>
<dbReference type="InterPro" id="IPR000757">
    <property type="entry name" value="Beta-glucanase-like"/>
</dbReference>
<dbReference type="EC" id="2.4.1.207" evidence="7"/>
<keyword evidence="4 7" id="KW-0326">Glycosidase</keyword>
<accession>A0A077RT92</accession>
<dbReference type="InterPro" id="IPR010713">
    <property type="entry name" value="XET_C"/>
</dbReference>
<dbReference type="Gene3D" id="2.60.120.200">
    <property type="match status" value="1"/>
</dbReference>
<dbReference type="Proteomes" id="UP000815260">
    <property type="component" value="Chromosome 3B"/>
</dbReference>